<evidence type="ECO:0000256" key="2">
    <source>
        <dbReference type="ARBA" id="ARBA00022576"/>
    </source>
</evidence>
<dbReference type="PANTHER" id="PTHR42832:SF3">
    <property type="entry name" value="L-GLUTAMINE--4-(METHYLSULFANYL)-2-OXOBUTANOATE AMINOTRANSFERASE"/>
    <property type="match status" value="1"/>
</dbReference>
<evidence type="ECO:0000256" key="4">
    <source>
        <dbReference type="RuleBase" id="RU000481"/>
    </source>
</evidence>
<dbReference type="InterPro" id="IPR019880">
    <property type="entry name" value="OxyQ"/>
</dbReference>
<dbReference type="EC" id="2.6.1.-" evidence="4"/>
<dbReference type="CDD" id="cd00609">
    <property type="entry name" value="AAT_like"/>
    <property type="match status" value="1"/>
</dbReference>
<proteinExistence type="inferred from homology"/>
<dbReference type="Proteomes" id="UP000656804">
    <property type="component" value="Unassembled WGS sequence"/>
</dbReference>
<dbReference type="EMBL" id="JADIVZ010000005">
    <property type="protein sequence ID" value="MBF4162390.1"/>
    <property type="molecule type" value="Genomic_DNA"/>
</dbReference>
<keyword evidence="7" id="KW-1185">Reference proteome</keyword>
<accession>A0A930V288</accession>
<dbReference type="PROSITE" id="PS00105">
    <property type="entry name" value="AA_TRANSFER_CLASS_1"/>
    <property type="match status" value="1"/>
</dbReference>
<dbReference type="InterPro" id="IPR015421">
    <property type="entry name" value="PyrdxlP-dep_Trfase_major"/>
</dbReference>
<keyword evidence="2 4" id="KW-0032">Aminotransferase</keyword>
<evidence type="ECO:0000259" key="5">
    <source>
        <dbReference type="Pfam" id="PF00155"/>
    </source>
</evidence>
<dbReference type="GO" id="GO:0030170">
    <property type="term" value="F:pyridoxal phosphate binding"/>
    <property type="evidence" value="ECO:0007669"/>
    <property type="project" value="InterPro"/>
</dbReference>
<dbReference type="InterPro" id="IPR015424">
    <property type="entry name" value="PyrdxlP-dep_Trfase"/>
</dbReference>
<evidence type="ECO:0000313" key="6">
    <source>
        <dbReference type="EMBL" id="MBF4162390.1"/>
    </source>
</evidence>
<evidence type="ECO:0000313" key="7">
    <source>
        <dbReference type="Proteomes" id="UP000656804"/>
    </source>
</evidence>
<comment type="cofactor">
    <cofactor evidence="1 4">
        <name>pyridoxal 5'-phosphate</name>
        <dbReference type="ChEBI" id="CHEBI:597326"/>
    </cofactor>
</comment>
<comment type="similarity">
    <text evidence="4">Belongs to the class-I pyridoxal-phosphate-dependent aminotransferase family.</text>
</comment>
<evidence type="ECO:0000256" key="1">
    <source>
        <dbReference type="ARBA" id="ARBA00001933"/>
    </source>
</evidence>
<dbReference type="PANTHER" id="PTHR42832">
    <property type="entry name" value="AMINO ACID AMINOTRANSFERASE"/>
    <property type="match status" value="1"/>
</dbReference>
<comment type="caution">
    <text evidence="6">The sequence shown here is derived from an EMBL/GenBank/DDBJ whole genome shotgun (WGS) entry which is preliminary data.</text>
</comment>
<reference evidence="6" key="1">
    <citation type="submission" date="2020-11" db="EMBL/GenBank/DDBJ databases">
        <title>Nocardioides sp. CBS4Y-1, whole genome shotgun sequence.</title>
        <authorList>
            <person name="Tuo L."/>
        </authorList>
    </citation>
    <scope>NUCLEOTIDE SEQUENCE</scope>
    <source>
        <strain evidence="6">CBS4Y-1</strain>
    </source>
</reference>
<gene>
    <name evidence="6" type="ORF">ISG29_11875</name>
</gene>
<name>A0A930V288_9ACTN</name>
<dbReference type="Gene3D" id="3.40.640.10">
    <property type="entry name" value="Type I PLP-dependent aspartate aminotransferase-like (Major domain)"/>
    <property type="match status" value="1"/>
</dbReference>
<dbReference type="Pfam" id="PF00155">
    <property type="entry name" value="Aminotran_1_2"/>
    <property type="match status" value="1"/>
</dbReference>
<dbReference type="InterPro" id="IPR004838">
    <property type="entry name" value="NHTrfase_class1_PyrdxlP-BS"/>
</dbReference>
<dbReference type="InterPro" id="IPR015422">
    <property type="entry name" value="PyrdxlP-dep_Trfase_small"/>
</dbReference>
<dbReference type="AlphaFoldDB" id="A0A930V288"/>
<dbReference type="NCBIfam" id="TIGR03539">
    <property type="entry name" value="DapC_actino"/>
    <property type="match status" value="1"/>
</dbReference>
<dbReference type="SUPFAM" id="SSF53383">
    <property type="entry name" value="PLP-dependent transferases"/>
    <property type="match status" value="1"/>
</dbReference>
<feature type="domain" description="Aminotransferase class I/classII large" evidence="5">
    <location>
        <begin position="32"/>
        <end position="363"/>
    </location>
</feature>
<dbReference type="RefSeq" id="WP_194503651.1">
    <property type="nucleotide sequence ID" value="NZ_JADIVZ010000005.1"/>
</dbReference>
<dbReference type="InterPro" id="IPR050881">
    <property type="entry name" value="LL-DAP_aminotransferase"/>
</dbReference>
<evidence type="ECO:0000256" key="3">
    <source>
        <dbReference type="ARBA" id="ARBA00022679"/>
    </source>
</evidence>
<dbReference type="GO" id="GO:0008483">
    <property type="term" value="F:transaminase activity"/>
    <property type="evidence" value="ECO:0007669"/>
    <property type="project" value="UniProtKB-KW"/>
</dbReference>
<protein>
    <recommendedName>
        <fullName evidence="4">Aminotransferase</fullName>
        <ecNumber evidence="4">2.6.1.-</ecNumber>
    </recommendedName>
</protein>
<keyword evidence="3 4" id="KW-0808">Transferase</keyword>
<sequence length="365" mass="39236">MRAQRPFARLPGHYWAPLAPLRERASAHPGGLVDLTIGSPVDPVSPSVADALASADQLTGYPATAGTPELRAAYRAWARRRGLIDLDDDQVLPTIGSKEAVGLLGSLLGLGPGDVVVQPELHYPTYEVSARYVGADLVTTDHPEQLPSPPRLVWVNSPSNPTGRVLEPQRLRELVGWARAHDVLLVSDECYLELGWTTPPTSVLDPVVCDGSADGLLVLHSLSKRSNLAGYRAGFLAGDATLVRELLSVRRDVGLIVPAPVQAAARAALDDDEHVALQREVYAARRTRLLTAFEAAGFTVEHSEAGLYLWLTRGEGCWDSAGWLAERGVLVAPGEIYGEAGRRHVRAALTVPDARVAEVATRLHP</sequence>
<dbReference type="Gene3D" id="3.90.1150.10">
    <property type="entry name" value="Aspartate Aminotransferase, domain 1"/>
    <property type="match status" value="1"/>
</dbReference>
<organism evidence="6 7">
    <name type="scientific">Nocardioides acrostichi</name>
    <dbReference type="NCBI Taxonomy" id="2784339"/>
    <lineage>
        <taxon>Bacteria</taxon>
        <taxon>Bacillati</taxon>
        <taxon>Actinomycetota</taxon>
        <taxon>Actinomycetes</taxon>
        <taxon>Propionibacteriales</taxon>
        <taxon>Nocardioidaceae</taxon>
        <taxon>Nocardioides</taxon>
    </lineage>
</organism>
<dbReference type="InterPro" id="IPR004839">
    <property type="entry name" value="Aminotransferase_I/II_large"/>
</dbReference>